<dbReference type="Pfam" id="PF09011">
    <property type="entry name" value="HMG_box_2"/>
    <property type="match status" value="1"/>
</dbReference>
<dbReference type="GO" id="GO:0005634">
    <property type="term" value="C:nucleus"/>
    <property type="evidence" value="ECO:0007669"/>
    <property type="project" value="UniProtKB-SubCell"/>
</dbReference>
<feature type="compositionally biased region" description="Polar residues" evidence="5">
    <location>
        <begin position="239"/>
        <end position="257"/>
    </location>
</feature>
<keyword evidence="3 4" id="KW-0539">Nucleus</keyword>
<reference evidence="7 8" key="1">
    <citation type="journal article" date="2023" name="Elife">
        <title>Identification of key yeast species and microbe-microbe interactions impacting larval growth of Drosophila in the wild.</title>
        <authorList>
            <person name="Mure A."/>
            <person name="Sugiura Y."/>
            <person name="Maeda R."/>
            <person name="Honda K."/>
            <person name="Sakurai N."/>
            <person name="Takahashi Y."/>
            <person name="Watada M."/>
            <person name="Katoh T."/>
            <person name="Gotoh A."/>
            <person name="Gotoh Y."/>
            <person name="Taniguchi I."/>
            <person name="Nakamura K."/>
            <person name="Hayashi T."/>
            <person name="Katayama T."/>
            <person name="Uemura T."/>
            <person name="Hattori Y."/>
        </authorList>
    </citation>
    <scope>NUCLEOTIDE SEQUENCE [LARGE SCALE GENOMIC DNA]</scope>
    <source>
        <strain evidence="7 8">SC-9</strain>
    </source>
</reference>
<evidence type="ECO:0000256" key="1">
    <source>
        <dbReference type="ARBA" id="ARBA00004123"/>
    </source>
</evidence>
<dbReference type="PANTHER" id="PTHR48112:SF13">
    <property type="entry name" value="NON-HISTONE PROTEIN 10"/>
    <property type="match status" value="1"/>
</dbReference>
<evidence type="ECO:0000256" key="2">
    <source>
        <dbReference type="ARBA" id="ARBA00023125"/>
    </source>
</evidence>
<dbReference type="GO" id="GO:0003677">
    <property type="term" value="F:DNA binding"/>
    <property type="evidence" value="ECO:0007669"/>
    <property type="project" value="UniProtKB-UniRule"/>
</dbReference>
<dbReference type="SMART" id="SM00398">
    <property type="entry name" value="HMG"/>
    <property type="match status" value="1"/>
</dbReference>
<dbReference type="Gene3D" id="1.10.30.10">
    <property type="entry name" value="High mobility group box domain"/>
    <property type="match status" value="1"/>
</dbReference>
<dbReference type="InterPro" id="IPR050342">
    <property type="entry name" value="HMGB"/>
</dbReference>
<dbReference type="RefSeq" id="XP_064850808.1">
    <property type="nucleotide sequence ID" value="XM_064994736.1"/>
</dbReference>
<keyword evidence="8" id="KW-1185">Reference proteome</keyword>
<evidence type="ECO:0000313" key="7">
    <source>
        <dbReference type="EMBL" id="GMM33808.1"/>
    </source>
</evidence>
<feature type="region of interest" description="Disordered" evidence="5">
    <location>
        <begin position="97"/>
        <end position="136"/>
    </location>
</feature>
<feature type="domain" description="HMG box" evidence="6">
    <location>
        <begin position="130"/>
        <end position="202"/>
    </location>
</feature>
<protein>
    <submittedName>
        <fullName evidence="7">Nhp10 protein</fullName>
    </submittedName>
</protein>
<feature type="compositionally biased region" description="Basic and acidic residues" evidence="5">
    <location>
        <begin position="278"/>
        <end position="296"/>
    </location>
</feature>
<dbReference type="InterPro" id="IPR056513">
    <property type="entry name" value="INO80F"/>
</dbReference>
<dbReference type="EMBL" id="BTFZ01000002">
    <property type="protein sequence ID" value="GMM33808.1"/>
    <property type="molecule type" value="Genomic_DNA"/>
</dbReference>
<dbReference type="InterPro" id="IPR009071">
    <property type="entry name" value="HMG_box_dom"/>
</dbReference>
<dbReference type="InterPro" id="IPR036910">
    <property type="entry name" value="HMG_box_dom_sf"/>
</dbReference>
<feature type="DNA-binding region" description="HMG box" evidence="4">
    <location>
        <begin position="130"/>
        <end position="202"/>
    </location>
</feature>
<gene>
    <name evidence="7" type="ORF">DASC09_011330</name>
</gene>
<organism evidence="7 8">
    <name type="scientific">Saccharomycopsis crataegensis</name>
    <dbReference type="NCBI Taxonomy" id="43959"/>
    <lineage>
        <taxon>Eukaryota</taxon>
        <taxon>Fungi</taxon>
        <taxon>Dikarya</taxon>
        <taxon>Ascomycota</taxon>
        <taxon>Saccharomycotina</taxon>
        <taxon>Saccharomycetes</taxon>
        <taxon>Saccharomycopsidaceae</taxon>
        <taxon>Saccharomycopsis</taxon>
    </lineage>
</organism>
<sequence>MNSESDNLKFQQKCKDLKKRVGEIDENNEAMTIALGRTKLAIKRLRLESAILLERLEKKINPSSFGVSASAKEMANKGFDSKTVSYSSIPSPELPALKLSDIGANGATGNGRRKNGAGKAKAKQRDPNQPKRPTNSYLIFCELEKDKIKQKLDSEGPPGHLYDMSKALTEAWKHLNDEDKKPYVKLYEDDRQRYNRELKIYHEKKDKEAAAAAAATAAASCSSTTANAGDKKLTPTDPKPSNNTETSELGDATTTADNALPPHDDAIPSTQSSPTKKHVLEDISEEKTEPSKKLKLEEDENSIADAAPSSTITDQK</sequence>
<dbReference type="PANTHER" id="PTHR48112">
    <property type="entry name" value="HIGH MOBILITY GROUP PROTEIN DSP1"/>
    <property type="match status" value="1"/>
</dbReference>
<keyword evidence="2 4" id="KW-0238">DNA-binding</keyword>
<evidence type="ECO:0000259" key="6">
    <source>
        <dbReference type="PROSITE" id="PS50118"/>
    </source>
</evidence>
<feature type="region of interest" description="Disordered" evidence="5">
    <location>
        <begin position="206"/>
        <end position="316"/>
    </location>
</feature>
<evidence type="ECO:0000313" key="8">
    <source>
        <dbReference type="Proteomes" id="UP001360560"/>
    </source>
</evidence>
<dbReference type="PROSITE" id="PS50118">
    <property type="entry name" value="HMG_BOX_2"/>
    <property type="match status" value="1"/>
</dbReference>
<name>A0AAV5QI28_9ASCO</name>
<evidence type="ECO:0000256" key="5">
    <source>
        <dbReference type="SAM" id="MobiDB-lite"/>
    </source>
</evidence>
<dbReference type="AlphaFoldDB" id="A0AAV5QI28"/>
<comment type="caution">
    <text evidence="7">The sequence shown here is derived from an EMBL/GenBank/DDBJ whole genome shotgun (WGS) entry which is preliminary data.</text>
</comment>
<dbReference type="GeneID" id="90071787"/>
<proteinExistence type="predicted"/>
<feature type="compositionally biased region" description="Low complexity" evidence="5">
    <location>
        <begin position="210"/>
        <end position="228"/>
    </location>
</feature>
<evidence type="ECO:0000256" key="4">
    <source>
        <dbReference type="PROSITE-ProRule" id="PRU00267"/>
    </source>
</evidence>
<comment type="subcellular location">
    <subcellularLocation>
        <location evidence="1">Nucleus</location>
    </subcellularLocation>
</comment>
<evidence type="ECO:0000256" key="3">
    <source>
        <dbReference type="ARBA" id="ARBA00023242"/>
    </source>
</evidence>
<dbReference type="SUPFAM" id="SSF47095">
    <property type="entry name" value="HMG-box"/>
    <property type="match status" value="1"/>
</dbReference>
<dbReference type="Proteomes" id="UP001360560">
    <property type="component" value="Unassembled WGS sequence"/>
</dbReference>
<feature type="compositionally biased region" description="Basic residues" evidence="5">
    <location>
        <begin position="111"/>
        <end position="122"/>
    </location>
</feature>
<accession>A0AAV5QI28</accession>
<dbReference type="CDD" id="cd22016">
    <property type="entry name" value="HMG-box_NHP10-like"/>
    <property type="match status" value="1"/>
</dbReference>
<dbReference type="Pfam" id="PF24245">
    <property type="entry name" value="INO80F"/>
    <property type="match status" value="1"/>
</dbReference>